<feature type="transmembrane region" description="Helical" evidence="1">
    <location>
        <begin position="6"/>
        <end position="32"/>
    </location>
</feature>
<evidence type="ECO:0000313" key="2">
    <source>
        <dbReference type="EMBL" id="CAB5225586.1"/>
    </source>
</evidence>
<organism evidence="2">
    <name type="scientific">uncultured Caudovirales phage</name>
    <dbReference type="NCBI Taxonomy" id="2100421"/>
    <lineage>
        <taxon>Viruses</taxon>
        <taxon>Duplodnaviria</taxon>
        <taxon>Heunggongvirae</taxon>
        <taxon>Uroviricota</taxon>
        <taxon>Caudoviricetes</taxon>
        <taxon>Peduoviridae</taxon>
        <taxon>Maltschvirus</taxon>
        <taxon>Maltschvirus maltsch</taxon>
    </lineage>
</organism>
<sequence>MTYLTGILVLAGMFLGIALVAAISVGFFIAYFGDDYDMEHDRNGRNKNSREQESTRW</sequence>
<dbReference type="EMBL" id="LR798342">
    <property type="protein sequence ID" value="CAB5225586.1"/>
    <property type="molecule type" value="Genomic_DNA"/>
</dbReference>
<name>A0A6J7X3N1_9CAUD</name>
<protein>
    <submittedName>
        <fullName evidence="2">Uncharacterized protein</fullName>
    </submittedName>
</protein>
<accession>A0A6J7X3N1</accession>
<keyword evidence="1" id="KW-0812">Transmembrane</keyword>
<proteinExistence type="predicted"/>
<keyword evidence="1" id="KW-0472">Membrane</keyword>
<keyword evidence="1" id="KW-1133">Transmembrane helix</keyword>
<evidence type="ECO:0000256" key="1">
    <source>
        <dbReference type="SAM" id="Phobius"/>
    </source>
</evidence>
<reference evidence="2" key="1">
    <citation type="submission" date="2020-05" db="EMBL/GenBank/DDBJ databases">
        <authorList>
            <person name="Chiriac C."/>
            <person name="Salcher M."/>
            <person name="Ghai R."/>
            <person name="Kavagutti S V."/>
        </authorList>
    </citation>
    <scope>NUCLEOTIDE SEQUENCE</scope>
</reference>
<gene>
    <name evidence="2" type="ORF">UFOVP746_37</name>
</gene>